<name>A0A0F9CZ70_9ZZZZ</name>
<accession>A0A0F9CZ70</accession>
<proteinExistence type="predicted"/>
<protein>
    <submittedName>
        <fullName evidence="1">Uncharacterized protein</fullName>
    </submittedName>
</protein>
<organism evidence="1">
    <name type="scientific">marine sediment metagenome</name>
    <dbReference type="NCBI Taxonomy" id="412755"/>
    <lineage>
        <taxon>unclassified sequences</taxon>
        <taxon>metagenomes</taxon>
        <taxon>ecological metagenomes</taxon>
    </lineage>
</organism>
<dbReference type="AlphaFoldDB" id="A0A0F9CZ70"/>
<evidence type="ECO:0000313" key="1">
    <source>
        <dbReference type="EMBL" id="KKL05143.1"/>
    </source>
</evidence>
<feature type="non-terminal residue" evidence="1">
    <location>
        <position position="1"/>
    </location>
</feature>
<dbReference type="EMBL" id="LAZR01044239">
    <property type="protein sequence ID" value="KKL05143.1"/>
    <property type="molecule type" value="Genomic_DNA"/>
</dbReference>
<comment type="caution">
    <text evidence="1">The sequence shown here is derived from an EMBL/GenBank/DDBJ whole genome shotgun (WGS) entry which is preliminary data.</text>
</comment>
<sequence length="420" mass="48624">LGQSIWDSIKQSQLDTLELNIELSGYRVISTEANPIDFDEKGQLFFAKNNEGFINLELTLGFGDYKFDNIPVRGNLVIDSNGNYFASYNLDDPKKGFFMDLFFFSNSIKLDLAFVDGDSQFCYDGIYNQGYNEIMPLYPQTFEPDQIGEALSTSSNPFTNNPLSHNQNANIIIYNQKFLENSEDNPGTRGFSDIDYGVSHEVNDFPIDYALELPDDYWEPYTTIDIGIYRFEPTEAQVKSDLQYYNRNYYDGGSNWIWKDILAYNIVAHGGPQWDFYAWVQVWFWWEWRIIATIYPNEIESLWYDSYNPSTGEEVDVYPYDTIVFADSCFSYYNPDVGTNPTMAKAFVDVDNDNGAAAFVGSTIEHTGFSDPFMEIFWYDMCQGNYNVRNAVIDFTDFWGHNWTLGVEWRIYGDQYSTLP</sequence>
<reference evidence="1" key="1">
    <citation type="journal article" date="2015" name="Nature">
        <title>Complex archaea that bridge the gap between prokaryotes and eukaryotes.</title>
        <authorList>
            <person name="Spang A."/>
            <person name="Saw J.H."/>
            <person name="Jorgensen S.L."/>
            <person name="Zaremba-Niedzwiedzka K."/>
            <person name="Martijn J."/>
            <person name="Lind A.E."/>
            <person name="van Eijk R."/>
            <person name="Schleper C."/>
            <person name="Guy L."/>
            <person name="Ettema T.J."/>
        </authorList>
    </citation>
    <scope>NUCLEOTIDE SEQUENCE</scope>
</reference>
<gene>
    <name evidence="1" type="ORF">LCGC14_2609000</name>
</gene>